<evidence type="ECO:0000313" key="5">
    <source>
        <dbReference type="Proteomes" id="UP000198510"/>
    </source>
</evidence>
<dbReference type="InterPro" id="IPR054583">
    <property type="entry name" value="Beta-prop_AUDH"/>
</dbReference>
<dbReference type="PANTHER" id="PTHR44103">
    <property type="entry name" value="PROPROTEIN CONVERTASE P"/>
    <property type="match status" value="1"/>
</dbReference>
<dbReference type="InterPro" id="IPR028994">
    <property type="entry name" value="Integrin_alpha_N"/>
</dbReference>
<dbReference type="AlphaFoldDB" id="A0A1G9N8G0"/>
<organism evidence="4 5">
    <name type="scientific">Catalinimonas alkaloidigena</name>
    <dbReference type="NCBI Taxonomy" id="1075417"/>
    <lineage>
        <taxon>Bacteria</taxon>
        <taxon>Pseudomonadati</taxon>
        <taxon>Bacteroidota</taxon>
        <taxon>Cytophagia</taxon>
        <taxon>Cytophagales</taxon>
        <taxon>Catalimonadaceae</taxon>
        <taxon>Catalinimonas</taxon>
    </lineage>
</organism>
<evidence type="ECO:0000256" key="2">
    <source>
        <dbReference type="SAM" id="SignalP"/>
    </source>
</evidence>
<dbReference type="Proteomes" id="UP000198510">
    <property type="component" value="Unassembled WGS sequence"/>
</dbReference>
<evidence type="ECO:0000256" key="1">
    <source>
        <dbReference type="ARBA" id="ARBA00022729"/>
    </source>
</evidence>
<name>A0A1G9N8G0_9BACT</name>
<dbReference type="Pfam" id="PF22301">
    <property type="entry name" value="AUDH_beta_propeller"/>
    <property type="match status" value="1"/>
</dbReference>
<accession>A0A1G9N8G0</accession>
<dbReference type="InterPro" id="IPR013517">
    <property type="entry name" value="FG-GAP"/>
</dbReference>
<dbReference type="EMBL" id="FNFO01000008">
    <property type="protein sequence ID" value="SDL82720.1"/>
    <property type="molecule type" value="Genomic_DNA"/>
</dbReference>
<proteinExistence type="predicted"/>
<protein>
    <submittedName>
        <fullName evidence="4">Repeat domain-containing protein</fullName>
    </submittedName>
</protein>
<dbReference type="STRING" id="1075417.SAMN05421823_108212"/>
<gene>
    <name evidence="4" type="ORF">SAMN05421823_108212</name>
</gene>
<keyword evidence="1 2" id="KW-0732">Signal</keyword>
<sequence length="378" mass="42038">MRYFLLLLISLPLWAQPRFEAQTLDSSIRIGYGLAIGDVDGDQRPDVLLADQKQIFWYRNRDWRRFVMAENLTEHDNVCLAAKDLNGDGRVEVAVGAQWNPGETSDATQSGSVHYLVRPADPTQPWQAVALPHEPTVHRMRWVPTSQQQWDLVVVPLHGRGNQNGEGAGVKVLAYRFPEAALSAAPARRWDTLTVNQEMHMTHNLAVDLTRRPRLLLAGKEGVLELTYHRGTWQSKPLAGMTQGAGEVRLGKGKTPFVATIEPMHGNALVVYREGKRQVLTDRLNQGHALACADLLALGYDQIVVGWRNPDADGKVGIQLFVPTDASGTAWTAHWVDENGMACEDLNVADLDGDGRLDIIAAGRDSHNLKVYWNRKPE</sequence>
<dbReference type="Gene3D" id="2.130.10.130">
    <property type="entry name" value="Integrin alpha, N-terminal"/>
    <property type="match status" value="1"/>
</dbReference>
<dbReference type="Pfam" id="PF13517">
    <property type="entry name" value="FG-GAP_3"/>
    <property type="match status" value="1"/>
</dbReference>
<dbReference type="PANTHER" id="PTHR44103:SF1">
    <property type="entry name" value="PROPROTEIN CONVERTASE P"/>
    <property type="match status" value="1"/>
</dbReference>
<dbReference type="RefSeq" id="WP_089685192.1">
    <property type="nucleotide sequence ID" value="NZ_FNFO01000008.1"/>
</dbReference>
<feature type="signal peptide" evidence="2">
    <location>
        <begin position="1"/>
        <end position="15"/>
    </location>
</feature>
<evidence type="ECO:0000259" key="3">
    <source>
        <dbReference type="Pfam" id="PF22301"/>
    </source>
</evidence>
<feature type="chain" id="PRO_5012068461" evidence="2">
    <location>
        <begin position="16"/>
        <end position="378"/>
    </location>
</feature>
<feature type="domain" description="Aldos-2-ulose dehydratase beta-propeller" evidence="3">
    <location>
        <begin position="111"/>
        <end position="273"/>
    </location>
</feature>
<dbReference type="SUPFAM" id="SSF69318">
    <property type="entry name" value="Integrin alpha N-terminal domain"/>
    <property type="match status" value="1"/>
</dbReference>
<dbReference type="OrthoDB" id="247570at2"/>
<keyword evidence="5" id="KW-1185">Reference proteome</keyword>
<reference evidence="4 5" key="1">
    <citation type="submission" date="2016-10" db="EMBL/GenBank/DDBJ databases">
        <authorList>
            <person name="de Groot N.N."/>
        </authorList>
    </citation>
    <scope>NUCLEOTIDE SEQUENCE [LARGE SCALE GENOMIC DNA]</scope>
    <source>
        <strain evidence="4 5">DSM 25186</strain>
    </source>
</reference>
<evidence type="ECO:0000313" key="4">
    <source>
        <dbReference type="EMBL" id="SDL82720.1"/>
    </source>
</evidence>